<dbReference type="GO" id="GO:0005737">
    <property type="term" value="C:cytoplasm"/>
    <property type="evidence" value="ECO:0007669"/>
    <property type="project" value="UniProtKB-SubCell"/>
</dbReference>
<evidence type="ECO:0000256" key="8">
    <source>
        <dbReference type="HAMAP-Rule" id="MF_01161"/>
    </source>
</evidence>
<feature type="domain" description="Lysidine-tRNA(Ile) synthetase C-terminal" evidence="9">
    <location>
        <begin position="357"/>
        <end position="432"/>
    </location>
</feature>
<keyword evidence="2 8" id="KW-0963">Cytoplasm</keyword>
<dbReference type="InterPro" id="IPR014729">
    <property type="entry name" value="Rossmann-like_a/b/a_fold"/>
</dbReference>
<proteinExistence type="inferred from homology"/>
<keyword evidence="6" id="KW-0067">ATP-binding</keyword>
<comment type="function">
    <text evidence="8">Ligates lysine onto the cytidine present at position 34 of the AUA codon-specific tRNA(Ile) that contains the anticodon CAU, in an ATP-dependent manner. Cytidine is converted to lysidine, thus changing the amino acid specificity of the tRNA from methionine to isoleucine.</text>
</comment>
<evidence type="ECO:0000256" key="3">
    <source>
        <dbReference type="ARBA" id="ARBA00022598"/>
    </source>
</evidence>
<dbReference type="NCBIfam" id="TIGR02433">
    <property type="entry name" value="lysidine_TilS_C"/>
    <property type="match status" value="1"/>
</dbReference>
<evidence type="ECO:0000313" key="10">
    <source>
        <dbReference type="EMBL" id="ACU52840.1"/>
    </source>
</evidence>
<dbReference type="CDD" id="cd01992">
    <property type="entry name" value="TilS_N"/>
    <property type="match status" value="1"/>
</dbReference>
<dbReference type="GO" id="GO:0032267">
    <property type="term" value="F:tRNA(Ile)-lysidine synthase activity"/>
    <property type="evidence" value="ECO:0007669"/>
    <property type="project" value="UniProtKB-EC"/>
</dbReference>
<dbReference type="InterPro" id="IPR012796">
    <property type="entry name" value="Lysidine-tRNA-synth_C"/>
</dbReference>
<dbReference type="GO" id="GO:0006400">
    <property type="term" value="P:tRNA modification"/>
    <property type="evidence" value="ECO:0007669"/>
    <property type="project" value="UniProtKB-UniRule"/>
</dbReference>
<protein>
    <recommendedName>
        <fullName evidence="8">tRNA(Ile)-lysidine synthase</fullName>
        <ecNumber evidence="8">6.3.4.19</ecNumber>
    </recommendedName>
    <alternativeName>
        <fullName evidence="8">tRNA(Ile)-2-lysyl-cytidine synthase</fullName>
    </alternativeName>
    <alternativeName>
        <fullName evidence="8">tRNA(Ile)-lysidine synthetase</fullName>
    </alternativeName>
</protein>
<dbReference type="AlphaFoldDB" id="C7LK78"/>
<dbReference type="STRING" id="595499.SMDSEM_128"/>
<keyword evidence="3 8" id="KW-0436">Ligase</keyword>
<name>C7LK78_KARMS</name>
<dbReference type="InterPro" id="IPR011063">
    <property type="entry name" value="TilS/TtcA_N"/>
</dbReference>
<organism evidence="10 11">
    <name type="scientific">Karelsulcia muelleri (strain SMDSEM)</name>
    <name type="common">Sulcia muelleri</name>
    <dbReference type="NCBI Taxonomy" id="595499"/>
    <lineage>
        <taxon>Bacteria</taxon>
        <taxon>Pseudomonadati</taxon>
        <taxon>Bacteroidota</taxon>
        <taxon>Flavobacteriia</taxon>
        <taxon>Flavobacteriales</taxon>
        <taxon>Candidatus Karelsulcia</taxon>
    </lineage>
</organism>
<comment type="catalytic activity">
    <reaction evidence="7 8">
        <text>cytidine(34) in tRNA(Ile2) + L-lysine + ATP = lysidine(34) in tRNA(Ile2) + AMP + diphosphate + H(+)</text>
        <dbReference type="Rhea" id="RHEA:43744"/>
        <dbReference type="Rhea" id="RHEA-COMP:10625"/>
        <dbReference type="Rhea" id="RHEA-COMP:10670"/>
        <dbReference type="ChEBI" id="CHEBI:15378"/>
        <dbReference type="ChEBI" id="CHEBI:30616"/>
        <dbReference type="ChEBI" id="CHEBI:32551"/>
        <dbReference type="ChEBI" id="CHEBI:33019"/>
        <dbReference type="ChEBI" id="CHEBI:82748"/>
        <dbReference type="ChEBI" id="CHEBI:83665"/>
        <dbReference type="ChEBI" id="CHEBI:456215"/>
        <dbReference type="EC" id="6.3.4.19"/>
    </reaction>
</comment>
<dbReference type="EC" id="6.3.4.19" evidence="8"/>
<dbReference type="SUPFAM" id="SSF56037">
    <property type="entry name" value="PheT/TilS domain"/>
    <property type="match status" value="1"/>
</dbReference>
<comment type="subcellular location">
    <subcellularLocation>
        <location evidence="1 8">Cytoplasm</location>
    </subcellularLocation>
</comment>
<dbReference type="HOGENOM" id="CLU_018869_0_1_10"/>
<evidence type="ECO:0000259" key="9">
    <source>
        <dbReference type="SMART" id="SM00977"/>
    </source>
</evidence>
<keyword evidence="4 8" id="KW-0819">tRNA processing</keyword>
<comment type="similarity">
    <text evidence="8">Belongs to the tRNA(Ile)-lysidine synthase family.</text>
</comment>
<dbReference type="Proteomes" id="UP000008074">
    <property type="component" value="Chromosome"/>
</dbReference>
<accession>C7LK78</accession>
<dbReference type="GO" id="GO:0005524">
    <property type="term" value="F:ATP binding"/>
    <property type="evidence" value="ECO:0007669"/>
    <property type="project" value="UniProtKB-KW"/>
</dbReference>
<evidence type="ECO:0000313" key="11">
    <source>
        <dbReference type="Proteomes" id="UP000008074"/>
    </source>
</evidence>
<dbReference type="SUPFAM" id="SSF52402">
    <property type="entry name" value="Adenine nucleotide alpha hydrolases-like"/>
    <property type="match status" value="1"/>
</dbReference>
<dbReference type="EMBL" id="CP001605">
    <property type="protein sequence ID" value="ACU52840.1"/>
    <property type="molecule type" value="Genomic_DNA"/>
</dbReference>
<gene>
    <name evidence="8 10" type="primary">tilS</name>
    <name evidence="10" type="ordered locus">SMDSEM_128</name>
</gene>
<evidence type="ECO:0000256" key="5">
    <source>
        <dbReference type="ARBA" id="ARBA00022741"/>
    </source>
</evidence>
<dbReference type="Pfam" id="PF01171">
    <property type="entry name" value="ATP_bind_3"/>
    <property type="match status" value="1"/>
</dbReference>
<dbReference type="PANTHER" id="PTHR43033">
    <property type="entry name" value="TRNA(ILE)-LYSIDINE SYNTHASE-RELATED"/>
    <property type="match status" value="1"/>
</dbReference>
<evidence type="ECO:0000256" key="2">
    <source>
        <dbReference type="ARBA" id="ARBA00022490"/>
    </source>
</evidence>
<dbReference type="SMART" id="SM00977">
    <property type="entry name" value="TilS_C"/>
    <property type="match status" value="1"/>
</dbReference>
<dbReference type="HAMAP" id="MF_01161">
    <property type="entry name" value="tRNA_Ile_lys_synt"/>
    <property type="match status" value="1"/>
</dbReference>
<reference evidence="10 11" key="1">
    <citation type="journal article" date="2009" name="Proc. Natl. Acad. Sci. U.S.A.">
        <title>Convergent evolution of metabolic roles in bacterial co-symbionts of insects.</title>
        <authorList>
            <person name="McCutcheon J.P."/>
            <person name="McDonald B.R."/>
            <person name="Moran N.A."/>
        </authorList>
    </citation>
    <scope>NUCLEOTIDE SEQUENCE [LARGE SCALE GENOMIC DNA]</scope>
    <source>
        <strain evidence="10 11">SMDSEM</strain>
    </source>
</reference>
<evidence type="ECO:0000256" key="4">
    <source>
        <dbReference type="ARBA" id="ARBA00022694"/>
    </source>
</evidence>
<evidence type="ECO:0000256" key="6">
    <source>
        <dbReference type="ARBA" id="ARBA00022840"/>
    </source>
</evidence>
<dbReference type="InterPro" id="IPR012094">
    <property type="entry name" value="tRNA_Ile_lys_synt"/>
</dbReference>
<dbReference type="PANTHER" id="PTHR43033:SF1">
    <property type="entry name" value="TRNA(ILE)-LYSIDINE SYNTHASE-RELATED"/>
    <property type="match status" value="1"/>
</dbReference>
<evidence type="ECO:0000256" key="7">
    <source>
        <dbReference type="ARBA" id="ARBA00048539"/>
    </source>
</evidence>
<sequence length="438" mass="52499">MFYKKKFLNCLKKHLILKNKKIYVAVSSGLDSMVMLDLLLKSCNHPIGVIHCNFNLRGDDSDKDEFFIQEFCLKNNLNFKSKNFKTPTIRRKTKFSIQMIARKLRYDWFKFLLNNSYCDYIALGHHLDDSIETFFINIIRGTGIKGLIGINNFKKNIIRPLFLFSKKEIRSYAKENNIHWREDISNNDLKYLRNKIRFFLKPILNYKFYNGFKKSIKYLSDEYICSSHHMDYIYNYIIIEKKKCPFLVKIDLKKLIRLYPLSTYLFKIFSKYGFKNPKNLKNILNSKSGKKIFSKKFCLIKDRTTFLLVEKSFFLLKKIYYLHNLNTIKNPFFLSFLISDKKNYSTNVDYEKLIFPLKIRNWEKGDKFNPIGFKGIKKLSKYFKDKKMSLVEKKNIWVILNGDNKIIWIISDRLDLDQHFKVTNLTKKVLNINLHNFF</sequence>
<dbReference type="Gene3D" id="3.40.50.620">
    <property type="entry name" value="HUPs"/>
    <property type="match status" value="1"/>
</dbReference>
<keyword evidence="5" id="KW-0547">Nucleotide-binding</keyword>
<dbReference type="NCBIfam" id="TIGR02432">
    <property type="entry name" value="lysidine_TilS_N"/>
    <property type="match status" value="1"/>
</dbReference>
<dbReference type="KEGG" id="sms:SMDSEM_128"/>
<evidence type="ECO:0000256" key="1">
    <source>
        <dbReference type="ARBA" id="ARBA00004496"/>
    </source>
</evidence>
<comment type="caution">
    <text evidence="8">Lacks conserved residue(s) required for the propagation of feature annotation.</text>
</comment>
<dbReference type="InterPro" id="IPR012795">
    <property type="entry name" value="tRNA_Ile_lys_synt_N"/>
</dbReference>